<keyword evidence="4" id="KW-0805">Transcription regulation</keyword>
<dbReference type="OrthoDB" id="9803970at2"/>
<feature type="coiled-coil region" evidence="8">
    <location>
        <begin position="111"/>
        <end position="138"/>
    </location>
</feature>
<dbReference type="InterPro" id="IPR002197">
    <property type="entry name" value="HTH_Fis"/>
</dbReference>
<dbReference type="Pfam" id="PF00158">
    <property type="entry name" value="Sigma54_activat"/>
    <property type="match status" value="1"/>
</dbReference>
<feature type="domain" description="Sigma-54 factor interaction" evidence="9">
    <location>
        <begin position="141"/>
        <end position="370"/>
    </location>
</feature>
<dbReference type="PROSITE" id="PS50045">
    <property type="entry name" value="SIGMA54_INTERACT_4"/>
    <property type="match status" value="1"/>
</dbReference>
<dbReference type="Gene3D" id="1.10.8.60">
    <property type="match status" value="1"/>
</dbReference>
<dbReference type="Proteomes" id="UP000190285">
    <property type="component" value="Unassembled WGS sequence"/>
</dbReference>
<dbReference type="SMART" id="SM00448">
    <property type="entry name" value="REC"/>
    <property type="match status" value="1"/>
</dbReference>
<proteinExistence type="predicted"/>
<dbReference type="SMART" id="SM00382">
    <property type="entry name" value="AAA"/>
    <property type="match status" value="1"/>
</dbReference>
<evidence type="ECO:0000313" key="12">
    <source>
        <dbReference type="Proteomes" id="UP000190285"/>
    </source>
</evidence>
<evidence type="ECO:0000256" key="7">
    <source>
        <dbReference type="PROSITE-ProRule" id="PRU00169"/>
    </source>
</evidence>
<evidence type="ECO:0000256" key="3">
    <source>
        <dbReference type="ARBA" id="ARBA00022840"/>
    </source>
</evidence>
<dbReference type="RefSeq" id="WP_079489318.1">
    <property type="nucleotide sequence ID" value="NZ_FUZT01000001.1"/>
</dbReference>
<dbReference type="AlphaFoldDB" id="A0A1T5IS71"/>
<evidence type="ECO:0000256" key="6">
    <source>
        <dbReference type="ARBA" id="ARBA00024867"/>
    </source>
</evidence>
<feature type="modified residue" description="4-aspartylphosphate" evidence="7">
    <location>
        <position position="51"/>
    </location>
</feature>
<evidence type="ECO:0000259" key="9">
    <source>
        <dbReference type="PROSITE" id="PS50045"/>
    </source>
</evidence>
<dbReference type="InterPro" id="IPR025662">
    <property type="entry name" value="Sigma_54_int_dom_ATP-bd_1"/>
</dbReference>
<evidence type="ECO:0000256" key="8">
    <source>
        <dbReference type="SAM" id="Coils"/>
    </source>
</evidence>
<dbReference type="Gene3D" id="3.40.50.2300">
    <property type="match status" value="1"/>
</dbReference>
<dbReference type="SUPFAM" id="SSF52172">
    <property type="entry name" value="CheY-like"/>
    <property type="match status" value="1"/>
</dbReference>
<dbReference type="InterPro" id="IPR002078">
    <property type="entry name" value="Sigma_54_int"/>
</dbReference>
<gene>
    <name evidence="11" type="ORF">SAMN02194393_00670</name>
</gene>
<dbReference type="InterPro" id="IPR058031">
    <property type="entry name" value="AAA_lid_NorR"/>
</dbReference>
<dbReference type="InterPro" id="IPR011006">
    <property type="entry name" value="CheY-like_superfamily"/>
</dbReference>
<dbReference type="PRINTS" id="PR01590">
    <property type="entry name" value="HTHFIS"/>
</dbReference>
<keyword evidence="3" id="KW-0067">ATP-binding</keyword>
<evidence type="ECO:0000313" key="11">
    <source>
        <dbReference type="EMBL" id="SKC41783.1"/>
    </source>
</evidence>
<keyword evidence="8" id="KW-0175">Coiled coil</keyword>
<evidence type="ECO:0000259" key="10">
    <source>
        <dbReference type="PROSITE" id="PS50110"/>
    </source>
</evidence>
<protein>
    <recommendedName>
        <fullName evidence="1">Stage 0 sporulation protein A homolog</fullName>
    </recommendedName>
</protein>
<dbReference type="Pfam" id="PF00072">
    <property type="entry name" value="Response_reg"/>
    <property type="match status" value="1"/>
</dbReference>
<evidence type="ECO:0000256" key="1">
    <source>
        <dbReference type="ARBA" id="ARBA00018672"/>
    </source>
</evidence>
<dbReference type="GO" id="GO:0000160">
    <property type="term" value="P:phosphorelay signal transduction system"/>
    <property type="evidence" value="ECO:0007669"/>
    <property type="project" value="InterPro"/>
</dbReference>
<dbReference type="SUPFAM" id="SSF46689">
    <property type="entry name" value="Homeodomain-like"/>
    <property type="match status" value="1"/>
</dbReference>
<evidence type="ECO:0000256" key="5">
    <source>
        <dbReference type="ARBA" id="ARBA00023163"/>
    </source>
</evidence>
<sequence>MKKILIIDDEKNIATSLEFALEDNYEVFSCQDPFKGFEIIENEEIDLILLDLKIGEYDGISTLKKIKRKNKNIAVIIMTAYGSIKSSVDAMKAGAYYYVTKPIDIEELKLLISNAIDYKNLNNEVKRLNEKLNDKFGIKGIIGRSKKMREVFEFIDKVKDIDTNILITGESGTGKDLVAKAIHYQGKRRENHFEAINCAAIPSQLLESELFGYEKGAFSGAVKSKKGKFSIANNGTIFLDEIGEMDVMMQSKLLRVLQEKEITSLGSNEKQKIDIRVIAATNIDMEKAIEEGRFREDLYYRLNVITIKLPSLRERKEDIPLLVEHFIRKYNNILNKNVMGIEAKALSFLENYNYKGNVRELENIIERAIALTNSNKIICDDLPQNVLSNTNKYNNDDMLHIPIGENLKTIEKRVILKTLEKNKGNKHITSSILGITQRTLRNKLKEYNEAK</sequence>
<dbReference type="PROSITE" id="PS00675">
    <property type="entry name" value="SIGMA54_INTERACT_1"/>
    <property type="match status" value="1"/>
</dbReference>
<dbReference type="InterPro" id="IPR009057">
    <property type="entry name" value="Homeodomain-like_sf"/>
</dbReference>
<organism evidence="11 12">
    <name type="scientific">Maledivibacter halophilus</name>
    <dbReference type="NCBI Taxonomy" id="36842"/>
    <lineage>
        <taxon>Bacteria</taxon>
        <taxon>Bacillati</taxon>
        <taxon>Bacillota</taxon>
        <taxon>Clostridia</taxon>
        <taxon>Peptostreptococcales</taxon>
        <taxon>Caminicellaceae</taxon>
        <taxon>Maledivibacter</taxon>
    </lineage>
</organism>
<dbReference type="STRING" id="36842.SAMN02194393_00670"/>
<evidence type="ECO:0000256" key="2">
    <source>
        <dbReference type="ARBA" id="ARBA00022741"/>
    </source>
</evidence>
<dbReference type="GO" id="GO:0043565">
    <property type="term" value="F:sequence-specific DNA binding"/>
    <property type="evidence" value="ECO:0007669"/>
    <property type="project" value="InterPro"/>
</dbReference>
<dbReference type="SUPFAM" id="SSF52540">
    <property type="entry name" value="P-loop containing nucleoside triphosphate hydrolases"/>
    <property type="match status" value="1"/>
</dbReference>
<feature type="domain" description="Response regulatory" evidence="10">
    <location>
        <begin position="3"/>
        <end position="116"/>
    </location>
</feature>
<dbReference type="EMBL" id="FUZT01000001">
    <property type="protein sequence ID" value="SKC41783.1"/>
    <property type="molecule type" value="Genomic_DNA"/>
</dbReference>
<keyword evidence="2" id="KW-0547">Nucleotide-binding</keyword>
<dbReference type="InterPro" id="IPR003593">
    <property type="entry name" value="AAA+_ATPase"/>
</dbReference>
<reference evidence="11 12" key="1">
    <citation type="submission" date="2017-02" db="EMBL/GenBank/DDBJ databases">
        <authorList>
            <person name="Peterson S.W."/>
        </authorList>
    </citation>
    <scope>NUCLEOTIDE SEQUENCE [LARGE SCALE GENOMIC DNA]</scope>
    <source>
        <strain evidence="11 12">M1</strain>
    </source>
</reference>
<dbReference type="PROSITE" id="PS00676">
    <property type="entry name" value="SIGMA54_INTERACT_2"/>
    <property type="match status" value="1"/>
</dbReference>
<comment type="function">
    <text evidence="6">May play the central regulatory role in sporulation. It may be an element of the effector pathway responsible for the activation of sporulation genes in response to nutritional stress. Spo0A may act in concert with spo0H (a sigma factor) to control the expression of some genes that are critical to the sporulation process.</text>
</comment>
<dbReference type="PANTHER" id="PTHR32071">
    <property type="entry name" value="TRANSCRIPTIONAL REGULATORY PROTEIN"/>
    <property type="match status" value="1"/>
</dbReference>
<dbReference type="GO" id="GO:0005524">
    <property type="term" value="F:ATP binding"/>
    <property type="evidence" value="ECO:0007669"/>
    <property type="project" value="UniProtKB-KW"/>
</dbReference>
<dbReference type="InterPro" id="IPR025943">
    <property type="entry name" value="Sigma_54_int_dom_ATP-bd_2"/>
</dbReference>
<accession>A0A1T5IS71</accession>
<dbReference type="InterPro" id="IPR027417">
    <property type="entry name" value="P-loop_NTPase"/>
</dbReference>
<dbReference type="FunFam" id="3.40.50.300:FF:000006">
    <property type="entry name" value="DNA-binding transcriptional regulator NtrC"/>
    <property type="match status" value="1"/>
</dbReference>
<dbReference type="Pfam" id="PF25601">
    <property type="entry name" value="AAA_lid_14"/>
    <property type="match status" value="1"/>
</dbReference>
<dbReference type="Gene3D" id="3.40.50.300">
    <property type="entry name" value="P-loop containing nucleotide triphosphate hydrolases"/>
    <property type="match status" value="1"/>
</dbReference>
<dbReference type="Pfam" id="PF02954">
    <property type="entry name" value="HTH_8"/>
    <property type="match status" value="1"/>
</dbReference>
<dbReference type="InterPro" id="IPR001789">
    <property type="entry name" value="Sig_transdc_resp-reg_receiver"/>
</dbReference>
<dbReference type="GO" id="GO:0006355">
    <property type="term" value="P:regulation of DNA-templated transcription"/>
    <property type="evidence" value="ECO:0007669"/>
    <property type="project" value="InterPro"/>
</dbReference>
<keyword evidence="5" id="KW-0804">Transcription</keyword>
<dbReference type="CDD" id="cd00009">
    <property type="entry name" value="AAA"/>
    <property type="match status" value="1"/>
</dbReference>
<evidence type="ECO:0000256" key="4">
    <source>
        <dbReference type="ARBA" id="ARBA00023015"/>
    </source>
</evidence>
<dbReference type="PROSITE" id="PS50110">
    <property type="entry name" value="RESPONSE_REGULATORY"/>
    <property type="match status" value="1"/>
</dbReference>
<dbReference type="PANTHER" id="PTHR32071:SF57">
    <property type="entry name" value="C4-DICARBOXYLATE TRANSPORT TRANSCRIPTIONAL REGULATORY PROTEIN DCTD"/>
    <property type="match status" value="1"/>
</dbReference>
<keyword evidence="7" id="KW-0597">Phosphoprotein</keyword>
<dbReference type="Gene3D" id="1.10.10.60">
    <property type="entry name" value="Homeodomain-like"/>
    <property type="match status" value="1"/>
</dbReference>
<keyword evidence="12" id="KW-1185">Reference proteome</keyword>
<name>A0A1T5IS71_9FIRM</name>